<dbReference type="EMBL" id="FZNO01000012">
    <property type="protein sequence ID" value="SNR55384.1"/>
    <property type="molecule type" value="Genomic_DNA"/>
</dbReference>
<keyword evidence="9" id="KW-1185">Reference proteome</keyword>
<dbReference type="GO" id="GO:0043138">
    <property type="term" value="F:3'-5' DNA helicase activity"/>
    <property type="evidence" value="ECO:0007669"/>
    <property type="project" value="TreeGrafter"/>
</dbReference>
<proteinExistence type="predicted"/>
<feature type="domain" description="UvrD-like helicase ATP-binding" evidence="7">
    <location>
        <begin position="189"/>
        <end position="613"/>
    </location>
</feature>
<evidence type="ECO:0000313" key="9">
    <source>
        <dbReference type="Proteomes" id="UP000198403"/>
    </source>
</evidence>
<name>A0A238XAK5_9ACTN</name>
<keyword evidence="1 5" id="KW-0547">Nucleotide-binding</keyword>
<organism evidence="8 9">
    <name type="scientific">Blastococcus mobilis</name>
    <dbReference type="NCBI Taxonomy" id="1938746"/>
    <lineage>
        <taxon>Bacteria</taxon>
        <taxon>Bacillati</taxon>
        <taxon>Actinomycetota</taxon>
        <taxon>Actinomycetes</taxon>
        <taxon>Geodermatophilales</taxon>
        <taxon>Geodermatophilaceae</taxon>
        <taxon>Blastococcus</taxon>
    </lineage>
</organism>
<evidence type="ECO:0000259" key="7">
    <source>
        <dbReference type="PROSITE" id="PS51198"/>
    </source>
</evidence>
<feature type="compositionally biased region" description="Acidic residues" evidence="6">
    <location>
        <begin position="500"/>
        <end position="509"/>
    </location>
</feature>
<keyword evidence="3 5" id="KW-0347">Helicase</keyword>
<dbReference type="AlphaFoldDB" id="A0A238XAK5"/>
<dbReference type="PROSITE" id="PS51198">
    <property type="entry name" value="UVRD_HELICASE_ATP_BIND"/>
    <property type="match status" value="1"/>
</dbReference>
<feature type="binding site" evidence="5">
    <location>
        <begin position="210"/>
        <end position="217"/>
    </location>
    <ligand>
        <name>ATP</name>
        <dbReference type="ChEBI" id="CHEBI:30616"/>
    </ligand>
</feature>
<dbReference type="PANTHER" id="PTHR11070:SF45">
    <property type="entry name" value="DNA 3'-5' HELICASE"/>
    <property type="match status" value="1"/>
</dbReference>
<feature type="region of interest" description="Disordered" evidence="6">
    <location>
        <begin position="461"/>
        <end position="515"/>
    </location>
</feature>
<dbReference type="GO" id="GO:0005829">
    <property type="term" value="C:cytosol"/>
    <property type="evidence" value="ECO:0007669"/>
    <property type="project" value="TreeGrafter"/>
</dbReference>
<dbReference type="Proteomes" id="UP000198403">
    <property type="component" value="Unassembled WGS sequence"/>
</dbReference>
<evidence type="ECO:0000256" key="1">
    <source>
        <dbReference type="ARBA" id="ARBA00022741"/>
    </source>
</evidence>
<accession>A0A238XAK5</accession>
<sequence>MSTVRPEVAPAADLAVEQRYVGGLYTRLDDLRARTVRRLEEQLALVPHNPQAIGEREAQVELHTQRIVALDAAESGLCFGRLDRHDADVPRYIGRIGLSSEDGDEEPLLVDWRAPAAQPFYTATPLHDLGVRRRRHIRTRGRTVVSIADETLDLDDPDVAERSGLAGESVLLAALNATRTGRMTDIVRTIQAEQDRIIRADSRGVVVVQGGPGTGKTAVALHRAAYLLYTHRERLARSGLLVVGPTPTFLRYIADVLPSLGETGVVLADLGGLRPGLQARASERPEVAEVKGRLAMADVVAAAVRNRQAVLDRPVELDIDGTRLRFTKADAARIRSRARSASRLHNEARPAAARAVIDLVARKYADKLGENVLGEANLLGRDDVAALRREVAAEPAVHRLVDRLWPRLTAERLLADLLASPEQLATASPGWSDADRALLRRPPSSPWTPADVPLLDEADELLGVDDSAQRSATRREEQRRLRHAQETLDLLHGSRSQDSETAEESEELSAGDLLDAESLAERQQAADTRSTAERAAADRTWTYGHVIVDEAQELSAMAWRLLLRRCPTRSMTVVGDVAQTSSAAGASSWAEVLTPHVGRHWRLEELTVNYRTPAEIMAVADEVLARSGSGGTAAQAVRSTGERPWSQRAPEADLAGVVAEAAAEFDKEDGTLAVVVPRRRLDAIADAVRARLPGAATDGDLTTGPVVLPPEAVKGLEFDSVLVADPSGIVEEGVRGHNDLYVALTRATQRLGVVHPGDLPAALSGLEARS</sequence>
<evidence type="ECO:0000256" key="4">
    <source>
        <dbReference type="ARBA" id="ARBA00022840"/>
    </source>
</evidence>
<feature type="compositionally biased region" description="Basic and acidic residues" evidence="6">
    <location>
        <begin position="473"/>
        <end position="486"/>
    </location>
</feature>
<reference evidence="8 9" key="1">
    <citation type="submission" date="2017-06" db="EMBL/GenBank/DDBJ databases">
        <authorList>
            <person name="Kim H.J."/>
            <person name="Triplett B.A."/>
        </authorList>
    </citation>
    <scope>NUCLEOTIDE SEQUENCE [LARGE SCALE GENOMIC DNA]</scope>
    <source>
        <strain evidence="8 9">DSM 44272</strain>
    </source>
</reference>
<gene>
    <name evidence="8" type="ORF">SAMN06272737_11270</name>
</gene>
<keyword evidence="4 5" id="KW-0067">ATP-binding</keyword>
<evidence type="ECO:0000256" key="3">
    <source>
        <dbReference type="ARBA" id="ARBA00022806"/>
    </source>
</evidence>
<keyword evidence="2 5" id="KW-0378">Hydrolase</keyword>
<dbReference type="GO" id="GO:0003677">
    <property type="term" value="F:DNA binding"/>
    <property type="evidence" value="ECO:0007669"/>
    <property type="project" value="InterPro"/>
</dbReference>
<dbReference type="GO" id="GO:0016787">
    <property type="term" value="F:hydrolase activity"/>
    <property type="evidence" value="ECO:0007669"/>
    <property type="project" value="UniProtKB-UniRule"/>
</dbReference>
<dbReference type="InterPro" id="IPR027417">
    <property type="entry name" value="P-loop_NTPase"/>
</dbReference>
<dbReference type="InterPro" id="IPR000212">
    <property type="entry name" value="DNA_helicase_UvrD/REP"/>
</dbReference>
<protein>
    <submittedName>
        <fullName evidence="8">DNA helicase IV</fullName>
    </submittedName>
</protein>
<evidence type="ECO:0000256" key="2">
    <source>
        <dbReference type="ARBA" id="ARBA00022801"/>
    </source>
</evidence>
<dbReference type="RefSeq" id="WP_254920599.1">
    <property type="nucleotide sequence ID" value="NZ_FZNO01000012.1"/>
</dbReference>
<evidence type="ECO:0000256" key="5">
    <source>
        <dbReference type="PROSITE-ProRule" id="PRU00560"/>
    </source>
</evidence>
<dbReference type="GO" id="GO:0005524">
    <property type="term" value="F:ATP binding"/>
    <property type="evidence" value="ECO:0007669"/>
    <property type="project" value="UniProtKB-UniRule"/>
</dbReference>
<dbReference type="Gene3D" id="3.40.50.300">
    <property type="entry name" value="P-loop containing nucleotide triphosphate hydrolases"/>
    <property type="match status" value="3"/>
</dbReference>
<evidence type="ECO:0000256" key="6">
    <source>
        <dbReference type="SAM" id="MobiDB-lite"/>
    </source>
</evidence>
<dbReference type="PANTHER" id="PTHR11070">
    <property type="entry name" value="UVRD / RECB / PCRA DNA HELICASE FAMILY MEMBER"/>
    <property type="match status" value="1"/>
</dbReference>
<dbReference type="InterPro" id="IPR014016">
    <property type="entry name" value="UvrD-like_ATP-bd"/>
</dbReference>
<dbReference type="GO" id="GO:0000725">
    <property type="term" value="P:recombinational repair"/>
    <property type="evidence" value="ECO:0007669"/>
    <property type="project" value="TreeGrafter"/>
</dbReference>
<dbReference type="SUPFAM" id="SSF52540">
    <property type="entry name" value="P-loop containing nucleoside triphosphate hydrolases"/>
    <property type="match status" value="1"/>
</dbReference>
<evidence type="ECO:0000313" key="8">
    <source>
        <dbReference type="EMBL" id="SNR55384.1"/>
    </source>
</evidence>